<accession>A0ABR1VHL4</accession>
<evidence type="ECO:0000313" key="2">
    <source>
        <dbReference type="Proteomes" id="UP001433268"/>
    </source>
</evidence>
<evidence type="ECO:0000313" key="1">
    <source>
        <dbReference type="EMBL" id="KAK8070726.1"/>
    </source>
</evidence>
<gene>
    <name evidence="1" type="ORF">PG997_010929</name>
</gene>
<reference evidence="1 2" key="1">
    <citation type="submission" date="2023-01" db="EMBL/GenBank/DDBJ databases">
        <title>Analysis of 21 Apiospora genomes using comparative genomics revels a genus with tremendous synthesis potential of carbohydrate active enzymes and secondary metabolites.</title>
        <authorList>
            <person name="Sorensen T."/>
        </authorList>
    </citation>
    <scope>NUCLEOTIDE SEQUENCE [LARGE SCALE GENOMIC DNA]</scope>
    <source>
        <strain evidence="1 2">CBS 114990</strain>
    </source>
</reference>
<protein>
    <submittedName>
        <fullName evidence="1">Uncharacterized protein</fullName>
    </submittedName>
</protein>
<comment type="caution">
    <text evidence="1">The sequence shown here is derived from an EMBL/GenBank/DDBJ whole genome shotgun (WGS) entry which is preliminary data.</text>
</comment>
<name>A0ABR1VHL4_9PEZI</name>
<dbReference type="Proteomes" id="UP001433268">
    <property type="component" value="Unassembled WGS sequence"/>
</dbReference>
<dbReference type="GeneID" id="92048304"/>
<dbReference type="RefSeq" id="XP_066664534.1">
    <property type="nucleotide sequence ID" value="XM_066815244.1"/>
</dbReference>
<dbReference type="EMBL" id="JAQQWN010000008">
    <property type="protein sequence ID" value="KAK8070726.1"/>
    <property type="molecule type" value="Genomic_DNA"/>
</dbReference>
<keyword evidence="2" id="KW-1185">Reference proteome</keyword>
<organism evidence="1 2">
    <name type="scientific">Apiospora hydei</name>
    <dbReference type="NCBI Taxonomy" id="1337664"/>
    <lineage>
        <taxon>Eukaryota</taxon>
        <taxon>Fungi</taxon>
        <taxon>Dikarya</taxon>
        <taxon>Ascomycota</taxon>
        <taxon>Pezizomycotina</taxon>
        <taxon>Sordariomycetes</taxon>
        <taxon>Xylariomycetidae</taxon>
        <taxon>Amphisphaeriales</taxon>
        <taxon>Apiosporaceae</taxon>
        <taxon>Apiospora</taxon>
    </lineage>
</organism>
<sequence>MAGQKVVQRTPAPQQQLCPDMFIYICDHILETIYDNCYLRDMYKSLVVHGLVPVPTKRIRLNHYCPNCLGDAFDKAWSPRRGSAELQQKWGHMITHPLDTTSQDRSTDRVSALLMFHDLWTALNIVEMQPHYFNAKEDVARDLFFAFRYWCKKMARDWQTDDPERRARTRLLAVLQEQFGWLAANDVQDLMDQYRTQSPDIEQILPGAVSDKDSAYSTCVQRFRQRTRAPSLRFPLDLVREYNDVLRAASLWSAELLGPPQRSSLHGDLLAELIESDDRYAPDQHARLERAIADVNDEAMRFKIQLYELFQHSELAKRIESGAQLDVLVRLVDELEERALLLRPLEHRLRQRWWAYVAFARPHKELIRELTQKQATGTDQEDKQGYFYEYTKERAAEQGSS</sequence>
<proteinExistence type="predicted"/>